<dbReference type="AlphaFoldDB" id="E8NDM9"/>
<sequence length="96" mass="10210">MTDHWSVTASRAWRWGSSLLARSRVVLHSPSGQVVRLAKAKTDTGVEEGVPRVGGSVTLPEEMSGPRRGGAKVGTRSEHPCALSFLERTCAGIQPG</sequence>
<reference evidence="2 3" key="1">
    <citation type="journal article" date="2011" name="J. Bacteriol.">
        <title>Genome sequence of Microbacterium testaceum StLB037, an N-acylhomoserine lactone-degrading bacterium isolated from potato leaves.</title>
        <authorList>
            <person name="Morohoshi T."/>
            <person name="Wang W.-Z."/>
            <person name="Someya N."/>
            <person name="Ikeda T."/>
        </authorList>
    </citation>
    <scope>NUCLEOTIDE SEQUENCE [LARGE SCALE GENOMIC DNA]</scope>
    <source>
        <strain evidence="2 3">StLB037</strain>
    </source>
</reference>
<evidence type="ECO:0000313" key="2">
    <source>
        <dbReference type="EMBL" id="BAJ73705.1"/>
    </source>
</evidence>
<dbReference type="KEGG" id="mts:MTES_0741"/>
<dbReference type="Proteomes" id="UP000008975">
    <property type="component" value="Chromosome"/>
</dbReference>
<protein>
    <submittedName>
        <fullName evidence="2">Multimeric flavodoxin WrbA</fullName>
    </submittedName>
</protein>
<accession>E8NDM9</accession>
<dbReference type="STRING" id="979556.MTES_0741"/>
<dbReference type="EMBL" id="AP012052">
    <property type="protein sequence ID" value="BAJ73705.1"/>
    <property type="molecule type" value="Genomic_DNA"/>
</dbReference>
<dbReference type="HOGENOM" id="CLU_2356610_0_0_11"/>
<name>E8NDM9_MICTS</name>
<evidence type="ECO:0000256" key="1">
    <source>
        <dbReference type="SAM" id="MobiDB-lite"/>
    </source>
</evidence>
<organism evidence="2 3">
    <name type="scientific">Microbacterium testaceum (strain StLB037)</name>
    <dbReference type="NCBI Taxonomy" id="979556"/>
    <lineage>
        <taxon>Bacteria</taxon>
        <taxon>Bacillati</taxon>
        <taxon>Actinomycetota</taxon>
        <taxon>Actinomycetes</taxon>
        <taxon>Micrococcales</taxon>
        <taxon>Microbacteriaceae</taxon>
        <taxon>Microbacterium</taxon>
    </lineage>
</organism>
<gene>
    <name evidence="2" type="ordered locus">MTES_0741</name>
</gene>
<evidence type="ECO:0000313" key="3">
    <source>
        <dbReference type="Proteomes" id="UP000008975"/>
    </source>
</evidence>
<reference key="2">
    <citation type="submission" date="2011-02" db="EMBL/GenBank/DDBJ databases">
        <title>Genome sequence of Microbacterium testaceum StLB037.</title>
        <authorList>
            <person name="Morohoshi T."/>
            <person name="Wang W.Z."/>
            <person name="Someya N."/>
            <person name="Ikeda T."/>
        </authorList>
    </citation>
    <scope>NUCLEOTIDE SEQUENCE</scope>
    <source>
        <strain>StLB037</strain>
    </source>
</reference>
<proteinExistence type="predicted"/>
<feature type="region of interest" description="Disordered" evidence="1">
    <location>
        <begin position="46"/>
        <end position="76"/>
    </location>
</feature>